<evidence type="ECO:0000313" key="5">
    <source>
        <dbReference type="Proteomes" id="UP000193944"/>
    </source>
</evidence>
<feature type="compositionally biased region" description="Acidic residues" evidence="1">
    <location>
        <begin position="299"/>
        <end position="312"/>
    </location>
</feature>
<dbReference type="Pfam" id="PF00856">
    <property type="entry name" value="SET"/>
    <property type="match status" value="1"/>
</dbReference>
<keyword evidence="2" id="KW-0472">Membrane</keyword>
<evidence type="ECO:0000313" key="4">
    <source>
        <dbReference type="EMBL" id="ORX78390.1"/>
    </source>
</evidence>
<evidence type="ECO:0000259" key="3">
    <source>
        <dbReference type="PROSITE" id="PS50280"/>
    </source>
</evidence>
<dbReference type="GO" id="GO:0042799">
    <property type="term" value="F:histone H4K20 methyltransferase activity"/>
    <property type="evidence" value="ECO:0007669"/>
    <property type="project" value="TreeGrafter"/>
</dbReference>
<dbReference type="GO" id="GO:0006357">
    <property type="term" value="P:regulation of transcription by RNA polymerase II"/>
    <property type="evidence" value="ECO:0007669"/>
    <property type="project" value="TreeGrafter"/>
</dbReference>
<dbReference type="InterPro" id="IPR046341">
    <property type="entry name" value="SET_dom_sf"/>
</dbReference>
<accession>A0A1Y1WXV9</accession>
<dbReference type="Gene3D" id="2.170.270.10">
    <property type="entry name" value="SET domain"/>
    <property type="match status" value="1"/>
</dbReference>
<reference evidence="4 5" key="2">
    <citation type="submission" date="2016-08" db="EMBL/GenBank/DDBJ databases">
        <title>Pervasive Adenine N6-methylation of Active Genes in Fungi.</title>
        <authorList>
            <consortium name="DOE Joint Genome Institute"/>
            <person name="Mondo S.J."/>
            <person name="Dannebaum R.O."/>
            <person name="Kuo R.C."/>
            <person name="Labutti K."/>
            <person name="Haridas S."/>
            <person name="Kuo A."/>
            <person name="Salamov A."/>
            <person name="Ahrendt S.R."/>
            <person name="Lipzen A."/>
            <person name="Sullivan W."/>
            <person name="Andreopoulos W.B."/>
            <person name="Clum A."/>
            <person name="Lindquist E."/>
            <person name="Daum C."/>
            <person name="Ramamoorthy G.K."/>
            <person name="Gryganskyi A."/>
            <person name="Culley D."/>
            <person name="Magnuson J.K."/>
            <person name="James T.Y."/>
            <person name="O'Malley M.A."/>
            <person name="Stajich J.E."/>
            <person name="Spatafora J.W."/>
            <person name="Visel A."/>
            <person name="Grigoriev I.V."/>
        </authorList>
    </citation>
    <scope>NUCLEOTIDE SEQUENCE [LARGE SCALE GENOMIC DNA]</scope>
    <source>
        <strain evidence="4 5">S4</strain>
    </source>
</reference>
<dbReference type="PANTHER" id="PTHR46167">
    <property type="entry name" value="N-LYSINE METHYLTRANSFERASE KMT5A"/>
    <property type="match status" value="1"/>
</dbReference>
<dbReference type="SUPFAM" id="SSF82199">
    <property type="entry name" value="SET domain"/>
    <property type="match status" value="1"/>
</dbReference>
<dbReference type="EMBL" id="MCFG01000212">
    <property type="protein sequence ID" value="ORX78390.1"/>
    <property type="molecule type" value="Genomic_DNA"/>
</dbReference>
<dbReference type="GO" id="GO:0005700">
    <property type="term" value="C:polytene chromosome"/>
    <property type="evidence" value="ECO:0007669"/>
    <property type="project" value="TreeGrafter"/>
</dbReference>
<dbReference type="SMART" id="SM00317">
    <property type="entry name" value="SET"/>
    <property type="match status" value="1"/>
</dbReference>
<dbReference type="PROSITE" id="PS50280">
    <property type="entry name" value="SET"/>
    <property type="match status" value="1"/>
</dbReference>
<name>A0A1Y1WXV9_9FUNG</name>
<dbReference type="OrthoDB" id="6141102at2759"/>
<dbReference type="PANTHER" id="PTHR46167:SF1">
    <property type="entry name" value="N-LYSINE METHYLTRANSFERASE KMT5A"/>
    <property type="match status" value="1"/>
</dbReference>
<dbReference type="GO" id="GO:0005634">
    <property type="term" value="C:nucleus"/>
    <property type="evidence" value="ECO:0007669"/>
    <property type="project" value="TreeGrafter"/>
</dbReference>
<dbReference type="Proteomes" id="UP000193944">
    <property type="component" value="Unassembled WGS sequence"/>
</dbReference>
<keyword evidence="2" id="KW-0812">Transmembrane</keyword>
<evidence type="ECO:0000256" key="2">
    <source>
        <dbReference type="SAM" id="Phobius"/>
    </source>
</evidence>
<keyword evidence="2" id="KW-1133">Transmembrane helix</keyword>
<feature type="region of interest" description="Disordered" evidence="1">
    <location>
        <begin position="295"/>
        <end position="339"/>
    </location>
</feature>
<sequence>MAEVKKDQNKKKQTTKEPKKTQSNLGTKILLFTLLVIPSLALLFGIFRQAELNKKLWNELEDKYFELGFDKHETPATTNEREAPKEAPKQNIIPGNNRFRKFRQDEISKYFTVDLIHSIEPENYFLKRALKDYDINDDEKMREHPEEYKVNEVMYGKYIDQGFKDDDRFYIQFIDQHKGYGLFAFKEIKQNDVIGVYTGLISMELGKKIFDPRYLYHITSIKHPHTGAKADLYIDARAAGNQLRFVNHDDNPNCEALYVPHNNMWNVIFVAKRDIAINEEITISYGKSYKSVRGKEIVEKEEESGPDDYMDTEWDKKRKEEREARDPNTGKLLHPHLPNKYELEDQRRKILQRIRNRGK</sequence>
<feature type="domain" description="SET" evidence="3">
    <location>
        <begin position="167"/>
        <end position="286"/>
    </location>
</feature>
<protein>
    <submittedName>
        <fullName evidence="4">SET domain-containing protein</fullName>
    </submittedName>
</protein>
<feature type="region of interest" description="Disordered" evidence="1">
    <location>
        <begin position="1"/>
        <end position="20"/>
    </location>
</feature>
<evidence type="ECO:0000256" key="1">
    <source>
        <dbReference type="SAM" id="MobiDB-lite"/>
    </source>
</evidence>
<dbReference type="InterPro" id="IPR051760">
    <property type="entry name" value="KMT5A"/>
</dbReference>
<keyword evidence="5" id="KW-1185">Reference proteome</keyword>
<comment type="caution">
    <text evidence="4">The sequence shown here is derived from an EMBL/GenBank/DDBJ whole genome shotgun (WGS) entry which is preliminary data.</text>
</comment>
<feature type="compositionally biased region" description="Basic and acidic residues" evidence="1">
    <location>
        <begin position="313"/>
        <end position="328"/>
    </location>
</feature>
<dbReference type="STRING" id="1754192.A0A1Y1WXV9"/>
<organism evidence="4 5">
    <name type="scientific">Anaeromyces robustus</name>
    <dbReference type="NCBI Taxonomy" id="1754192"/>
    <lineage>
        <taxon>Eukaryota</taxon>
        <taxon>Fungi</taxon>
        <taxon>Fungi incertae sedis</taxon>
        <taxon>Chytridiomycota</taxon>
        <taxon>Chytridiomycota incertae sedis</taxon>
        <taxon>Neocallimastigomycetes</taxon>
        <taxon>Neocallimastigales</taxon>
        <taxon>Neocallimastigaceae</taxon>
        <taxon>Anaeromyces</taxon>
    </lineage>
</organism>
<reference evidence="4 5" key="1">
    <citation type="submission" date="2016-08" db="EMBL/GenBank/DDBJ databases">
        <title>A Parts List for Fungal Cellulosomes Revealed by Comparative Genomics.</title>
        <authorList>
            <consortium name="DOE Joint Genome Institute"/>
            <person name="Haitjema C.H."/>
            <person name="Gilmore S.P."/>
            <person name="Henske J.K."/>
            <person name="Solomon K.V."/>
            <person name="De Groot R."/>
            <person name="Kuo A."/>
            <person name="Mondo S.J."/>
            <person name="Salamov A.A."/>
            <person name="Labutti K."/>
            <person name="Zhao Z."/>
            <person name="Chiniquy J."/>
            <person name="Barry K."/>
            <person name="Brewer H.M."/>
            <person name="Purvine S.O."/>
            <person name="Wright A.T."/>
            <person name="Boxma B."/>
            <person name="Van Alen T."/>
            <person name="Hackstein J.H."/>
            <person name="Baker S.E."/>
            <person name="Grigoriev I.V."/>
            <person name="O'Malley M.A."/>
        </authorList>
    </citation>
    <scope>NUCLEOTIDE SEQUENCE [LARGE SCALE GENOMIC DNA]</scope>
    <source>
        <strain evidence="4 5">S4</strain>
    </source>
</reference>
<proteinExistence type="predicted"/>
<dbReference type="InterPro" id="IPR001214">
    <property type="entry name" value="SET_dom"/>
</dbReference>
<feature type="transmembrane region" description="Helical" evidence="2">
    <location>
        <begin position="29"/>
        <end position="47"/>
    </location>
</feature>
<dbReference type="AlphaFoldDB" id="A0A1Y1WXV9"/>
<gene>
    <name evidence="4" type="ORF">BCR32DRAFT_270114</name>
</gene>